<comment type="caution">
    <text evidence="1">The sequence shown here is derived from an EMBL/GenBank/DDBJ whole genome shotgun (WGS) entry which is preliminary data.</text>
</comment>
<sequence>MKPYRCPNCKTNKSRFNLIEQIAIPVKLDAKTGELLESYTDESTEMFHQMYKGPKYRIQCGICGLIENENTFEQFAKYAGF</sequence>
<accession>A0A417Y9W9</accession>
<proteinExistence type="predicted"/>
<dbReference type="AlphaFoldDB" id="A0A417Y9W9"/>
<gene>
    <name evidence="1" type="ORF">D1B32_22370</name>
</gene>
<dbReference type="OrthoDB" id="2382008at2"/>
<organism evidence="1 2">
    <name type="scientific">Oceanobacillus profundus</name>
    <dbReference type="NCBI Taxonomy" id="372463"/>
    <lineage>
        <taxon>Bacteria</taxon>
        <taxon>Bacillati</taxon>
        <taxon>Bacillota</taxon>
        <taxon>Bacilli</taxon>
        <taxon>Bacillales</taxon>
        <taxon>Bacillaceae</taxon>
        <taxon>Oceanobacillus</taxon>
    </lineage>
</organism>
<dbReference type="RefSeq" id="WP_095308358.1">
    <property type="nucleotide sequence ID" value="NZ_JAMAWL010000011.1"/>
</dbReference>
<name>A0A417Y9W9_9BACI</name>
<dbReference type="EMBL" id="QWEH01000028">
    <property type="protein sequence ID" value="RHW29361.1"/>
    <property type="molecule type" value="Genomic_DNA"/>
</dbReference>
<protein>
    <submittedName>
        <fullName evidence="1">DNA alkylation repair protein</fullName>
    </submittedName>
</protein>
<dbReference type="Proteomes" id="UP000285456">
    <property type="component" value="Unassembled WGS sequence"/>
</dbReference>
<evidence type="ECO:0000313" key="1">
    <source>
        <dbReference type="EMBL" id="RHW29361.1"/>
    </source>
</evidence>
<evidence type="ECO:0000313" key="2">
    <source>
        <dbReference type="Proteomes" id="UP000285456"/>
    </source>
</evidence>
<keyword evidence="2" id="KW-1185">Reference proteome</keyword>
<reference evidence="1 2" key="1">
    <citation type="journal article" date="2007" name="Int. J. Syst. Evol. Microbiol.">
        <title>Oceanobacillus profundus sp. nov., isolated from a deep-sea sediment core.</title>
        <authorList>
            <person name="Kim Y.G."/>
            <person name="Choi D.H."/>
            <person name="Hyun S."/>
            <person name="Cho B.C."/>
        </authorList>
    </citation>
    <scope>NUCLEOTIDE SEQUENCE [LARGE SCALE GENOMIC DNA]</scope>
    <source>
        <strain evidence="1 2">DSM 18246</strain>
    </source>
</reference>